<dbReference type="PROSITE" id="PS51662">
    <property type="entry name" value="BP_PHYTASE"/>
    <property type="match status" value="1"/>
</dbReference>
<dbReference type="GO" id="GO:0016158">
    <property type="term" value="F:inositol hexakisphosphate 3-phosphatase activity"/>
    <property type="evidence" value="ECO:0007669"/>
    <property type="project" value="InterPro"/>
</dbReference>
<dbReference type="EMBL" id="LIBB01000027">
    <property type="protein sequence ID" value="KRO73123.1"/>
    <property type="molecule type" value="Genomic_DNA"/>
</dbReference>
<dbReference type="InterPro" id="IPR003431">
    <property type="entry name" value="B-propeller_Phytase"/>
</dbReference>
<dbReference type="AlphaFoldDB" id="A0A0R2SKE5"/>
<dbReference type="SUPFAM" id="SSF50956">
    <property type="entry name" value="Thermostable phytase (3-phytase)"/>
    <property type="match status" value="1"/>
</dbReference>
<keyword evidence="1" id="KW-0732">Signal</keyword>
<feature type="signal peptide" evidence="1">
    <location>
        <begin position="1"/>
        <end position="20"/>
    </location>
</feature>
<gene>
    <name evidence="3" type="ORF">ABR69_12480</name>
</gene>
<evidence type="ECO:0000259" key="2">
    <source>
        <dbReference type="PROSITE" id="PS51662"/>
    </source>
</evidence>
<organism evidence="3 4">
    <name type="scientific">OM182 bacterium BACL3 MAG-120507-bin80</name>
    <dbReference type="NCBI Taxonomy" id="1655577"/>
    <lineage>
        <taxon>Bacteria</taxon>
        <taxon>Pseudomonadati</taxon>
        <taxon>Pseudomonadota</taxon>
        <taxon>Gammaproteobacteria</taxon>
        <taxon>OMG group</taxon>
        <taxon>OM182 clade</taxon>
    </lineage>
</organism>
<feature type="domain" description="BPP" evidence="2">
    <location>
        <begin position="26"/>
        <end position="365"/>
    </location>
</feature>
<accession>A0A0R2SKE5</accession>
<dbReference type="InterPro" id="IPR011042">
    <property type="entry name" value="6-blade_b-propeller_TolB-like"/>
</dbReference>
<reference evidence="3 4" key="1">
    <citation type="submission" date="2015-10" db="EMBL/GenBank/DDBJ databases">
        <title>Metagenome-Assembled Genomes uncover a global brackish microbiome.</title>
        <authorList>
            <person name="Hugerth L.W."/>
            <person name="Larsson J."/>
            <person name="Alneberg J."/>
            <person name="Lindh M.V."/>
            <person name="Legrand C."/>
            <person name="Pinhassi J."/>
            <person name="Andersson A.F."/>
        </authorList>
    </citation>
    <scope>NUCLEOTIDE SEQUENCE [LARGE SCALE GENOMIC DNA]</scope>
    <source>
        <strain evidence="3">BACL4 MAG-120507-bin80</strain>
    </source>
</reference>
<evidence type="ECO:0000256" key="1">
    <source>
        <dbReference type="SAM" id="SignalP"/>
    </source>
</evidence>
<dbReference type="Proteomes" id="UP000051934">
    <property type="component" value="Unassembled WGS sequence"/>
</dbReference>
<comment type="caution">
    <text evidence="3">The sequence shown here is derived from an EMBL/GenBank/DDBJ whole genome shotgun (WGS) entry which is preliminary data.</text>
</comment>
<evidence type="ECO:0000313" key="3">
    <source>
        <dbReference type="EMBL" id="KRO73123.1"/>
    </source>
</evidence>
<dbReference type="Gene3D" id="2.120.10.30">
    <property type="entry name" value="TolB, C-terminal domain"/>
    <property type="match status" value="1"/>
</dbReference>
<sequence>MSIFSAIHNSLILVAVAVSAASCAKSTTLPSSDKSLAAIVETEPVLSTEDAADDPAIWVHPTDAQLSLVIGTDKQYGLEVYGLDGRRHQRIAAGLTNNVDIRPLPSPWPTGTAVLAASNRTFNTLSLFIMSPMGELVWLSESEIETGLNEVYGLCLFSNSEGIQAFINDKDGRYQQWRIDIVLRQGVRVNGRFDDSTVLGRGTLLREFAVSSQPEGCVADDTHERLFVGVEAEGIFFLEANANKSAALNTLAIVDGVRLTADVEGMDIFTVGQAGYLIVSSQGNSTYALFDRMPPHAYIDSFTLADDATLGIDGTSDTDGLAASSQIRTRRFPEGLIVVQDGTNTMPAGAQNFKLVSWQDIAKTLGL</sequence>
<feature type="chain" id="PRO_5006423780" description="BPP domain-containing protein" evidence="1">
    <location>
        <begin position="21"/>
        <end position="367"/>
    </location>
</feature>
<dbReference type="Pfam" id="PF02333">
    <property type="entry name" value="Phytase"/>
    <property type="match status" value="1"/>
</dbReference>
<evidence type="ECO:0000313" key="4">
    <source>
        <dbReference type="Proteomes" id="UP000051934"/>
    </source>
</evidence>
<name>A0A0R2SKE5_9GAMM</name>
<protein>
    <recommendedName>
        <fullName evidence="2">BPP domain-containing protein</fullName>
    </recommendedName>
</protein>
<proteinExistence type="predicted"/>